<feature type="compositionally biased region" description="Low complexity" evidence="3">
    <location>
        <begin position="12"/>
        <end position="33"/>
    </location>
</feature>
<reference evidence="5 6" key="1">
    <citation type="journal article" date="2012" name="Plant Cell">
        <title>Genome comparison of barley and maize smut fungi reveals targeted loss of RNA silencing components and species-specific presence of transposable elements.</title>
        <authorList>
            <person name="Laurie J.D."/>
            <person name="Ali S."/>
            <person name="Linning R."/>
            <person name="Mannhaupt G."/>
            <person name="Wong P."/>
            <person name="Gueldener U."/>
            <person name="Muensterkoetter M."/>
            <person name="Moore R."/>
            <person name="Kahmann R."/>
            <person name="Bakkeren G."/>
            <person name="Schirawski J."/>
        </authorList>
    </citation>
    <scope>NUCLEOTIDE SEQUENCE [LARGE SCALE GENOMIC DNA]</scope>
    <source>
        <strain evidence="6">Uh4875-4</strain>
    </source>
</reference>
<protein>
    <recommendedName>
        <fullName evidence="4">DNA replication factor Cdt1 C-terminal domain-containing protein</fullName>
    </recommendedName>
</protein>
<sequence>MAPNRGIAAHFSASKASISRSKSSRSAKAAKPSTTEDATSVPITQQSAAKSAKLDDVAAAAELPAAPTCASTAAKPMTPKKPTARRQIRSRLRTPEEGEVDRIMAELQSSPTRIPPPPQATEAKSVNLLGTPPCTPGNRATRFASPLLEPTTTSRISVRTDPDRNKMFLMLPKSPSKAASVATPATSSPTKRKLTTPPKSTSPTKTPRNALNDSTPRQLITGEPELPGTEEEDGLVLTPGRSKGTRVVLGSPSKSPLLARAQGGSAREQALRRIVAQDIEEDEEAVITPRSVRERAKGQALPPMATANAAAVFRGASVPSSSSGPQLVQRKEVEREVAALPSNSLTHTEIESETKASEVELPEPKHTLSTDLALPSFYSSILTLHMALEHALVVHLATAGAASSTLQSCSSSSSSDEESDMDRTRSSRNGTERKLNKTVRLPNLISYTALRPLVERSGGRRLGPTELGRLASVWLDFQRSQNRAEEEEEVRGLGFIISKTRSINPRTGRRALDWGIGIELEIKRTVRACTPPPQVGFGGVEVQASPMLASDAAFDESVEGTPKLPSSRFTTPPPSPSLSRGSKGQFASSPLLASPQRRGKGRALSPTPNSPKVRSSTGLGSMAREKAREGMSVVAMWNNGLETRKAEVGRRLRERCARYHQLWLDEKGISVPPPVTHGATAQEPATPSRRGTVGLGVASVDSDDEEHDAENALPREAIMGVGGLLTPSATRSGGHKPGNKRIFHLDPSELLSEEEEEDLEVGPQLQRREGKALLIDEVSHTIVRSSKSIPSLRAAPSAVHVVEGEMPREGSEIRTWHPDFPLNDARTVHPIPPATLPSLTAPPATPHRPREKCLLQSPSTPHKPVRFTSKAAVVAPSTPQAQCTAGLSLRERIAAKESLRRTSSLPSINSLHPSSSHLTPMQVLSQRALISRLPELSSILFMLFSNGTTLSSNGVTRSPTIPMQELLAKLGKSVKIQMSTKECRTAIDALRTIAPGFLVVLGEGGKEYVRVGNNQGTGRLWRLNEVREAIAGELNK</sequence>
<dbReference type="Pfam" id="PF16679">
    <property type="entry name" value="CDT1_C"/>
    <property type="match status" value="1"/>
</dbReference>
<feature type="compositionally biased region" description="Polar residues" evidence="3">
    <location>
        <begin position="606"/>
        <end position="619"/>
    </location>
</feature>
<dbReference type="AlphaFoldDB" id="I2FTH0"/>
<dbReference type="eggNOG" id="ENOG502S7XS">
    <property type="taxonomic scope" value="Eukaryota"/>
</dbReference>
<comment type="caution">
    <text evidence="5">The sequence shown here is derived from an EMBL/GenBank/DDBJ whole genome shotgun (WGS) entry which is preliminary data.</text>
</comment>
<feature type="compositionally biased region" description="Low complexity" evidence="3">
    <location>
        <begin position="58"/>
        <end position="70"/>
    </location>
</feature>
<evidence type="ECO:0000313" key="5">
    <source>
        <dbReference type="EMBL" id="CCF50213.1"/>
    </source>
</evidence>
<dbReference type="Proteomes" id="UP000006174">
    <property type="component" value="Unassembled WGS sequence"/>
</dbReference>
<feature type="compositionally biased region" description="Low complexity" evidence="3">
    <location>
        <begin position="172"/>
        <end position="207"/>
    </location>
</feature>
<feature type="compositionally biased region" description="Basic residues" evidence="3">
    <location>
        <begin position="82"/>
        <end position="92"/>
    </location>
</feature>
<feature type="region of interest" description="Disordered" evidence="3">
    <location>
        <begin position="338"/>
        <end position="363"/>
    </location>
</feature>
<feature type="compositionally biased region" description="Basic and acidic residues" evidence="3">
    <location>
        <begin position="348"/>
        <end position="363"/>
    </location>
</feature>
<evidence type="ECO:0000313" key="6">
    <source>
        <dbReference type="Proteomes" id="UP000006174"/>
    </source>
</evidence>
<feature type="compositionally biased region" description="Low complexity" evidence="3">
    <location>
        <begin position="404"/>
        <end position="414"/>
    </location>
</feature>
<dbReference type="OMA" id="RCARYHQ"/>
<proteinExistence type="inferred from homology"/>
<evidence type="ECO:0000256" key="1">
    <source>
        <dbReference type="ARBA" id="ARBA00008356"/>
    </source>
</evidence>
<feature type="compositionally biased region" description="Basic and acidic residues" evidence="3">
    <location>
        <begin position="93"/>
        <end position="104"/>
    </location>
</feature>
<feature type="region of interest" description="Disordered" evidence="3">
    <location>
        <begin position="1"/>
        <end position="264"/>
    </location>
</feature>
<evidence type="ECO:0000256" key="3">
    <source>
        <dbReference type="SAM" id="MobiDB-lite"/>
    </source>
</evidence>
<name>I2FTH0_USTHO</name>
<dbReference type="HOGENOM" id="CLU_011504_0_0_1"/>
<dbReference type="Gene3D" id="1.10.10.1420">
    <property type="entry name" value="DNA replication factor Cdt1, C-terminal WH domain"/>
    <property type="match status" value="1"/>
</dbReference>
<feature type="region of interest" description="Disordered" evidence="3">
    <location>
        <begin position="555"/>
        <end position="627"/>
    </location>
</feature>
<dbReference type="InterPro" id="IPR032054">
    <property type="entry name" value="Cdt1_C"/>
</dbReference>
<evidence type="ECO:0000256" key="2">
    <source>
        <dbReference type="ARBA" id="ARBA00023306"/>
    </source>
</evidence>
<feature type="domain" description="DNA replication factor Cdt1 C-terminal" evidence="4">
    <location>
        <begin position="888"/>
        <end position="1000"/>
    </location>
</feature>
<dbReference type="InterPro" id="IPR038090">
    <property type="entry name" value="Cdt1_C_WH_dom_sf"/>
</dbReference>
<keyword evidence="6" id="KW-1185">Reference proteome</keyword>
<feature type="compositionally biased region" description="Polar residues" evidence="3">
    <location>
        <begin position="209"/>
        <end position="218"/>
    </location>
</feature>
<accession>I2FTH0</accession>
<evidence type="ECO:0000259" key="4">
    <source>
        <dbReference type="Pfam" id="PF16679"/>
    </source>
</evidence>
<comment type="similarity">
    <text evidence="1">Belongs to the Cdt1 family.</text>
</comment>
<feature type="region of interest" description="Disordered" evidence="3">
    <location>
        <begin position="674"/>
        <end position="708"/>
    </location>
</feature>
<feature type="compositionally biased region" description="Basic and acidic residues" evidence="3">
    <location>
        <begin position="421"/>
        <end position="435"/>
    </location>
</feature>
<feature type="region of interest" description="Disordered" evidence="3">
    <location>
        <begin position="404"/>
        <end position="435"/>
    </location>
</feature>
<organism evidence="5 6">
    <name type="scientific">Ustilago hordei</name>
    <name type="common">Barley covered smut fungus</name>
    <dbReference type="NCBI Taxonomy" id="120017"/>
    <lineage>
        <taxon>Eukaryota</taxon>
        <taxon>Fungi</taxon>
        <taxon>Dikarya</taxon>
        <taxon>Basidiomycota</taxon>
        <taxon>Ustilaginomycotina</taxon>
        <taxon>Ustilaginomycetes</taxon>
        <taxon>Ustilaginales</taxon>
        <taxon>Ustilaginaceae</taxon>
        <taxon>Ustilago</taxon>
    </lineage>
</organism>
<feature type="compositionally biased region" description="Polar residues" evidence="3">
    <location>
        <begin position="35"/>
        <end position="49"/>
    </location>
</feature>
<gene>
    <name evidence="5" type="ORF">UHOR_07241</name>
</gene>
<dbReference type="EMBL" id="CAGI01000152">
    <property type="protein sequence ID" value="CCF50213.1"/>
    <property type="molecule type" value="Genomic_DNA"/>
</dbReference>
<keyword evidence="2" id="KW-0131">Cell cycle</keyword>